<reference evidence="8" key="1">
    <citation type="submission" date="2022-07" db="EMBL/GenBank/DDBJ databases">
        <authorList>
            <person name="Li W.-J."/>
            <person name="Deng Q.-Q."/>
        </authorList>
    </citation>
    <scope>NUCLEOTIDE SEQUENCE</scope>
    <source>
        <strain evidence="8">SYSU M60031</strain>
    </source>
</reference>
<evidence type="ECO:0000256" key="3">
    <source>
        <dbReference type="ARBA" id="ARBA00022605"/>
    </source>
</evidence>
<dbReference type="PANTHER" id="PTHR46832:SF1">
    <property type="entry name" value="5'-METHYLTHIOADENOSINE_S-ADENOSYLHOMOCYSTEINE NUCLEOSIDASE"/>
    <property type="match status" value="1"/>
</dbReference>
<dbReference type="GO" id="GO:0019509">
    <property type="term" value="P:L-methionine salvage from methylthioadenosine"/>
    <property type="evidence" value="ECO:0007669"/>
    <property type="project" value="InterPro"/>
</dbReference>
<evidence type="ECO:0000313" key="9">
    <source>
        <dbReference type="Proteomes" id="UP001156102"/>
    </source>
</evidence>
<keyword evidence="5" id="KW-0486">Methionine biosynthesis</keyword>
<dbReference type="SUPFAM" id="SSF53167">
    <property type="entry name" value="Purine and uridine phosphorylases"/>
    <property type="match status" value="1"/>
</dbReference>
<gene>
    <name evidence="8" type="ORF">NK662_04005</name>
</gene>
<evidence type="ECO:0000313" key="8">
    <source>
        <dbReference type="EMBL" id="MCP8967703.1"/>
    </source>
</evidence>
<dbReference type="Gene3D" id="3.40.50.1580">
    <property type="entry name" value="Nucleoside phosphorylase domain"/>
    <property type="match status" value="1"/>
</dbReference>
<evidence type="ECO:0000256" key="4">
    <source>
        <dbReference type="ARBA" id="ARBA00022801"/>
    </source>
</evidence>
<dbReference type="GO" id="GO:0008930">
    <property type="term" value="F:methylthioadenosine nucleosidase activity"/>
    <property type="evidence" value="ECO:0007669"/>
    <property type="project" value="InterPro"/>
</dbReference>
<proteinExistence type="predicted"/>
<dbReference type="GO" id="GO:0008782">
    <property type="term" value="F:adenosylhomocysteine nucleosidase activity"/>
    <property type="evidence" value="ECO:0007669"/>
    <property type="project" value="UniProtKB-EC"/>
</dbReference>
<dbReference type="RefSeq" id="WP_254757621.1">
    <property type="nucleotide sequence ID" value="NZ_JANCLT010000002.1"/>
</dbReference>
<organism evidence="8 9">
    <name type="scientific">Ectobacillus ponti</name>
    <dbReference type="NCBI Taxonomy" id="2961894"/>
    <lineage>
        <taxon>Bacteria</taxon>
        <taxon>Bacillati</taxon>
        <taxon>Bacillota</taxon>
        <taxon>Bacilli</taxon>
        <taxon>Bacillales</taxon>
        <taxon>Bacillaceae</taxon>
        <taxon>Ectobacillus</taxon>
    </lineage>
</organism>
<dbReference type="InterPro" id="IPR035994">
    <property type="entry name" value="Nucleoside_phosphorylase_sf"/>
</dbReference>
<dbReference type="Proteomes" id="UP001156102">
    <property type="component" value="Unassembled WGS sequence"/>
</dbReference>
<dbReference type="InterPro" id="IPR010049">
    <property type="entry name" value="MTA_SAH_Nsdase"/>
</dbReference>
<comment type="caution">
    <text evidence="8">The sequence shown here is derived from an EMBL/GenBank/DDBJ whole genome shotgun (WGS) entry which is preliminary data.</text>
</comment>
<dbReference type="NCBIfam" id="NF004079">
    <property type="entry name" value="PRK05584.1"/>
    <property type="match status" value="1"/>
</dbReference>
<dbReference type="CDD" id="cd09008">
    <property type="entry name" value="MTAN"/>
    <property type="match status" value="1"/>
</dbReference>
<keyword evidence="8" id="KW-0326">Glycosidase</keyword>
<dbReference type="EC" id="3.2.2.9" evidence="2"/>
<dbReference type="GO" id="GO:0009164">
    <property type="term" value="P:nucleoside catabolic process"/>
    <property type="evidence" value="ECO:0007669"/>
    <property type="project" value="InterPro"/>
</dbReference>
<accession>A0AA41X7H5</accession>
<dbReference type="PANTHER" id="PTHR46832">
    <property type="entry name" value="5'-METHYLTHIOADENOSINE/S-ADENOSYLHOMOCYSTEINE NUCLEOSIDASE"/>
    <property type="match status" value="1"/>
</dbReference>
<keyword evidence="6" id="KW-0732">Signal</keyword>
<dbReference type="InterPro" id="IPR000845">
    <property type="entry name" value="Nucleoside_phosphorylase_d"/>
</dbReference>
<keyword evidence="3" id="KW-0028">Amino-acid biosynthesis</keyword>
<dbReference type="EMBL" id="JANCLT010000002">
    <property type="protein sequence ID" value="MCP8967703.1"/>
    <property type="molecule type" value="Genomic_DNA"/>
</dbReference>
<evidence type="ECO:0000256" key="1">
    <source>
        <dbReference type="ARBA" id="ARBA00004945"/>
    </source>
</evidence>
<dbReference type="NCBIfam" id="TIGR01704">
    <property type="entry name" value="MTA_SAH-Nsdase"/>
    <property type="match status" value="1"/>
</dbReference>
<sequence length="261" mass="28325">MKRALIALLLCMLCAMPGVQAQDGGEMYTIGIIGPMEEEIELIRSKMKVQKVEKLANFTFYSGTWDRQRVVLVRSGIGKVNSSVAAQILIALYRVDFLINSGVAGGLNPKLKVGDIVVSRDAVQHDVDQTAIGEPPGKFEDADVIYYEADPRLVRLGEAAAKGLPGVKVYVGRVASGDQFVGTDEQKQRIVKTFQADAVEMEGGAIGQVAYLNQVPYVIIRSISDASADAAGAEYKSFVKQAARNAAYLIEQMIQNLPKKK</sequence>
<evidence type="ECO:0000256" key="6">
    <source>
        <dbReference type="SAM" id="SignalP"/>
    </source>
</evidence>
<evidence type="ECO:0000256" key="5">
    <source>
        <dbReference type="ARBA" id="ARBA00023167"/>
    </source>
</evidence>
<dbReference type="GO" id="GO:0019284">
    <property type="term" value="P:L-methionine salvage from S-adenosylmethionine"/>
    <property type="evidence" value="ECO:0007669"/>
    <property type="project" value="TreeGrafter"/>
</dbReference>
<feature type="signal peptide" evidence="6">
    <location>
        <begin position="1"/>
        <end position="21"/>
    </location>
</feature>
<evidence type="ECO:0000256" key="2">
    <source>
        <dbReference type="ARBA" id="ARBA00011974"/>
    </source>
</evidence>
<dbReference type="Pfam" id="PF01048">
    <property type="entry name" value="PNP_UDP_1"/>
    <property type="match status" value="1"/>
</dbReference>
<dbReference type="GO" id="GO:0005829">
    <property type="term" value="C:cytosol"/>
    <property type="evidence" value="ECO:0007669"/>
    <property type="project" value="TreeGrafter"/>
</dbReference>
<keyword evidence="4 8" id="KW-0378">Hydrolase</keyword>
<name>A0AA41X7H5_9BACI</name>
<evidence type="ECO:0000259" key="7">
    <source>
        <dbReference type="Pfam" id="PF01048"/>
    </source>
</evidence>
<protein>
    <recommendedName>
        <fullName evidence="2">adenosylhomocysteine nucleosidase</fullName>
        <ecNumber evidence="2">3.2.2.9</ecNumber>
    </recommendedName>
</protein>
<dbReference type="AlphaFoldDB" id="A0AA41X7H5"/>
<comment type="pathway">
    <text evidence="1">Amino-acid biosynthesis; L-methionine biosynthesis via salvage pathway; S-methyl-5-thio-alpha-D-ribose 1-phosphate from S-methyl-5'-thioadenosine (hydrolase route): step 1/2.</text>
</comment>
<feature type="chain" id="PRO_5041239642" description="adenosylhomocysteine nucleosidase" evidence="6">
    <location>
        <begin position="22"/>
        <end position="261"/>
    </location>
</feature>
<keyword evidence="9" id="KW-1185">Reference proteome</keyword>
<feature type="domain" description="Nucleoside phosphorylase" evidence="7">
    <location>
        <begin position="29"/>
        <end position="254"/>
    </location>
</feature>